<feature type="compositionally biased region" description="Pro residues" evidence="1">
    <location>
        <begin position="99"/>
        <end position="111"/>
    </location>
</feature>
<feature type="region of interest" description="Disordered" evidence="1">
    <location>
        <begin position="224"/>
        <end position="302"/>
    </location>
</feature>
<dbReference type="PANTHER" id="PTHR12673">
    <property type="entry name" value="FACIOGENITAL DYSPLASIA PROTEIN"/>
    <property type="match status" value="1"/>
</dbReference>
<protein>
    <recommendedName>
        <fullName evidence="3">DH domain-containing protein</fullName>
    </recommendedName>
</protein>
<dbReference type="Proteomes" id="UP000694388">
    <property type="component" value="Unplaced"/>
</dbReference>
<keyword evidence="2" id="KW-0472">Membrane</keyword>
<dbReference type="Ensembl" id="ENSEBUT00000004122.1">
    <property type="protein sequence ID" value="ENSEBUP00000003735.1"/>
    <property type="gene ID" value="ENSEBUG00000002679.1"/>
</dbReference>
<evidence type="ECO:0000256" key="1">
    <source>
        <dbReference type="SAM" id="MobiDB-lite"/>
    </source>
</evidence>
<evidence type="ECO:0000313" key="5">
    <source>
        <dbReference type="Proteomes" id="UP000694388"/>
    </source>
</evidence>
<dbReference type="PROSITE" id="PS50010">
    <property type="entry name" value="DH_2"/>
    <property type="match status" value="1"/>
</dbReference>
<reference evidence="4" key="2">
    <citation type="submission" date="2025-09" db="UniProtKB">
        <authorList>
            <consortium name="Ensembl"/>
        </authorList>
    </citation>
    <scope>IDENTIFICATION</scope>
</reference>
<dbReference type="Gene3D" id="1.20.900.10">
    <property type="entry name" value="Dbl homology (DH) domain"/>
    <property type="match status" value="1"/>
</dbReference>
<feature type="domain" description="DH" evidence="3">
    <location>
        <begin position="305"/>
        <end position="477"/>
    </location>
</feature>
<evidence type="ECO:0000256" key="2">
    <source>
        <dbReference type="SAM" id="Phobius"/>
    </source>
</evidence>
<feature type="transmembrane region" description="Helical" evidence="2">
    <location>
        <begin position="487"/>
        <end position="510"/>
    </location>
</feature>
<feature type="region of interest" description="Disordered" evidence="1">
    <location>
        <begin position="56"/>
        <end position="115"/>
    </location>
</feature>
<dbReference type="GeneTree" id="ENSGT00940000159438"/>
<dbReference type="CDD" id="cd00160">
    <property type="entry name" value="RhoGEF"/>
    <property type="match status" value="1"/>
</dbReference>
<dbReference type="GO" id="GO:0046847">
    <property type="term" value="P:filopodium assembly"/>
    <property type="evidence" value="ECO:0007669"/>
    <property type="project" value="TreeGrafter"/>
</dbReference>
<reference evidence="4" key="1">
    <citation type="submission" date="2025-08" db="UniProtKB">
        <authorList>
            <consortium name="Ensembl"/>
        </authorList>
    </citation>
    <scope>IDENTIFICATION</scope>
</reference>
<proteinExistence type="predicted"/>
<keyword evidence="5" id="KW-1185">Reference proteome</keyword>
<dbReference type="InterPro" id="IPR051092">
    <property type="entry name" value="FYVE_RhoGEF_PH"/>
</dbReference>
<dbReference type="InterPro" id="IPR000219">
    <property type="entry name" value="DH_dom"/>
</dbReference>
<keyword evidence="2" id="KW-1133">Transmembrane helix</keyword>
<evidence type="ECO:0000259" key="3">
    <source>
        <dbReference type="PROSITE" id="PS50010"/>
    </source>
</evidence>
<dbReference type="InterPro" id="IPR035899">
    <property type="entry name" value="DBL_dom_sf"/>
</dbReference>
<dbReference type="AlphaFoldDB" id="A0A8C4N9U5"/>
<dbReference type="GO" id="GO:0005085">
    <property type="term" value="F:guanyl-nucleotide exchange factor activity"/>
    <property type="evidence" value="ECO:0007669"/>
    <property type="project" value="InterPro"/>
</dbReference>
<dbReference type="PANTHER" id="PTHR12673:SF82">
    <property type="entry name" value="FYVE, RHOGEF AND PH DOMAIN-CONTAINING PROTEIN 2"/>
    <property type="match status" value="1"/>
</dbReference>
<dbReference type="GO" id="GO:0005737">
    <property type="term" value="C:cytoplasm"/>
    <property type="evidence" value="ECO:0007669"/>
    <property type="project" value="TreeGrafter"/>
</dbReference>
<organism evidence="4 5">
    <name type="scientific">Eptatretus burgeri</name>
    <name type="common">Inshore hagfish</name>
    <dbReference type="NCBI Taxonomy" id="7764"/>
    <lineage>
        <taxon>Eukaryota</taxon>
        <taxon>Metazoa</taxon>
        <taxon>Chordata</taxon>
        <taxon>Craniata</taxon>
        <taxon>Vertebrata</taxon>
        <taxon>Cyclostomata</taxon>
        <taxon>Myxini</taxon>
        <taxon>Myxiniformes</taxon>
        <taxon>Myxinidae</taxon>
        <taxon>Eptatretinae</taxon>
        <taxon>Eptatretus</taxon>
    </lineage>
</organism>
<sequence length="531" mass="58779">MFCVMIPNGMLILFLRTNCDRKLLVRAPGNKRGTPVPGRRRVGDSTVLPNSCANALNSHRHSTHTPPTAFAEKSSKLKPQVPPKPSTLTGLEKKGARIIPPPPNRPLPPDPLRNMDDQQCRPVRGPTDGLSSVMQLVNKFGGPSPQLSRKTTKTDCIEEQDSCRVDMYTDNPNVTSLSRTLRESGSDSQSPNEAVSICHCPGQRTASSGNETCDGCGLVRQGRDCEDGDRSNFGPSKIPNRDSGIESVSSAFAPDDLETEGPSADVSAVATDGGTDGSTTEDAVTEESASEGTMPDGIETPPQENLYKIADELLQTEKAYVSRLHLLDKVFCAQLLEEARNKSTFPTEVVNGIFSNISSICLFHQDFLLPELEKRMQEWNVNPRIGDVLQKLAPFLKMYGEYVKNFDPAMDLLSTWMEKSVQFKAIIQEIQKMEVCRNLTLQHHMLEPVQRIPRYELLLKDYLKRLPLDSPDRNDAQSEFLFSSERLSLSFCVFCSLLLLCLLCHNYLYILEGLAGGKLLAKVFYESAGHA</sequence>
<dbReference type="GO" id="GO:0007010">
    <property type="term" value="P:cytoskeleton organization"/>
    <property type="evidence" value="ECO:0007669"/>
    <property type="project" value="TreeGrafter"/>
</dbReference>
<name>A0A8C4N9U5_EPTBU</name>
<evidence type="ECO:0000313" key="4">
    <source>
        <dbReference type="Ensembl" id="ENSEBUP00000003735.1"/>
    </source>
</evidence>
<dbReference type="Pfam" id="PF00621">
    <property type="entry name" value="RhoGEF"/>
    <property type="match status" value="1"/>
</dbReference>
<accession>A0A8C4N9U5</accession>
<dbReference type="SMART" id="SM00325">
    <property type="entry name" value="RhoGEF"/>
    <property type="match status" value="1"/>
</dbReference>
<feature type="compositionally biased region" description="Low complexity" evidence="1">
    <location>
        <begin position="271"/>
        <end position="282"/>
    </location>
</feature>
<keyword evidence="2" id="KW-0812">Transmembrane</keyword>
<dbReference type="SUPFAM" id="SSF48065">
    <property type="entry name" value="DBL homology domain (DH-domain)"/>
    <property type="match status" value="1"/>
</dbReference>